<dbReference type="CDD" id="cd02440">
    <property type="entry name" value="AdoMet_MTases"/>
    <property type="match status" value="1"/>
</dbReference>
<dbReference type="GO" id="GO:0008168">
    <property type="term" value="F:methyltransferase activity"/>
    <property type="evidence" value="ECO:0007669"/>
    <property type="project" value="UniProtKB-KW"/>
</dbReference>
<reference evidence="4 5" key="1">
    <citation type="submission" date="2014-05" db="EMBL/GenBank/DDBJ databases">
        <title>Whole genome shotgun sequence of Rhizobium rhizogenes NBRC 13257.</title>
        <authorList>
            <person name="Katano-Makiyama Y."/>
            <person name="Hosoyama A."/>
            <person name="Hashimoto M."/>
            <person name="Hosoyama Y."/>
            <person name="Noguchi M."/>
            <person name="Tsuchikane K."/>
            <person name="Kimura A."/>
            <person name="Ohji S."/>
            <person name="Ichikawa N."/>
            <person name="Yamazoe A."/>
            <person name="Fujita N."/>
        </authorList>
    </citation>
    <scope>NUCLEOTIDE SEQUENCE [LARGE SCALE GENOMIC DNA]</scope>
    <source>
        <strain evidence="4 5">NBRC 13257</strain>
    </source>
</reference>
<dbReference type="PANTHER" id="PTHR44942">
    <property type="entry name" value="METHYLTRANSF_11 DOMAIN-CONTAINING PROTEIN"/>
    <property type="match status" value="1"/>
</dbReference>
<dbReference type="GO" id="GO:0032259">
    <property type="term" value="P:methylation"/>
    <property type="evidence" value="ECO:0007669"/>
    <property type="project" value="UniProtKB-KW"/>
</dbReference>
<dbReference type="SUPFAM" id="SSF53335">
    <property type="entry name" value="S-adenosyl-L-methionine-dependent methyltransferases"/>
    <property type="match status" value="1"/>
</dbReference>
<organism evidence="4 5">
    <name type="scientific">Rhizobium rhizogenes NBRC 13257</name>
    <dbReference type="NCBI Taxonomy" id="1220581"/>
    <lineage>
        <taxon>Bacteria</taxon>
        <taxon>Pseudomonadati</taxon>
        <taxon>Pseudomonadota</taxon>
        <taxon>Alphaproteobacteria</taxon>
        <taxon>Hyphomicrobiales</taxon>
        <taxon>Rhizobiaceae</taxon>
        <taxon>Rhizobium/Agrobacterium group</taxon>
        <taxon>Rhizobium</taxon>
    </lineage>
</organism>
<dbReference type="Gene3D" id="3.40.50.150">
    <property type="entry name" value="Vaccinia Virus protein VP39"/>
    <property type="match status" value="1"/>
</dbReference>
<dbReference type="RefSeq" id="WP_042470130.1">
    <property type="nucleotide sequence ID" value="NZ_BAYX01000002.1"/>
</dbReference>
<evidence type="ECO:0000313" key="5">
    <source>
        <dbReference type="Proteomes" id="UP000026941"/>
    </source>
</evidence>
<dbReference type="Proteomes" id="UP000026941">
    <property type="component" value="Unassembled WGS sequence"/>
</dbReference>
<evidence type="ECO:0000256" key="1">
    <source>
        <dbReference type="ARBA" id="ARBA00022603"/>
    </source>
</evidence>
<dbReference type="AlphaFoldDB" id="A0AA87Q4Z8"/>
<evidence type="ECO:0000256" key="2">
    <source>
        <dbReference type="ARBA" id="ARBA00022679"/>
    </source>
</evidence>
<dbReference type="InterPro" id="IPR051052">
    <property type="entry name" value="Diverse_substrate_MTase"/>
</dbReference>
<proteinExistence type="predicted"/>
<keyword evidence="1" id="KW-0489">Methyltransferase</keyword>
<dbReference type="InterPro" id="IPR029063">
    <property type="entry name" value="SAM-dependent_MTases_sf"/>
</dbReference>
<accession>A0AA87Q4Z8</accession>
<comment type="caution">
    <text evidence="4">The sequence shown here is derived from an EMBL/GenBank/DDBJ whole genome shotgun (WGS) entry which is preliminary data.</text>
</comment>
<protein>
    <recommendedName>
        <fullName evidence="3">Methyltransferase domain-containing protein</fullName>
    </recommendedName>
</protein>
<name>A0AA87Q4Z8_RHIRH</name>
<gene>
    <name evidence="4" type="ORF">RRH01S_02_00920</name>
</gene>
<dbReference type="PANTHER" id="PTHR44942:SF4">
    <property type="entry name" value="METHYLTRANSFERASE TYPE 11 DOMAIN-CONTAINING PROTEIN"/>
    <property type="match status" value="1"/>
</dbReference>
<dbReference type="Pfam" id="PF13649">
    <property type="entry name" value="Methyltransf_25"/>
    <property type="match status" value="1"/>
</dbReference>
<sequence>MEQRFTFDGVAALYGGARPVYPEPLFDDIVAFADLAAKDRILEIGCGTGQATQGLARRGFSVLALDPGSELIGIARENLAEFPNIRFTESTFEAWPGEPAAFKLALAAQSFHWVAPEIRFAKTAAQLTPDGTLAVFGNVPLPPASPLGPEFARIYSQYAPSLSGPPAEAWYLPGGFFAALFEESEHFGPVTHRCYPWSRMHSTTSYTDLLRTLSGHRLLADEQREALLGAIAEVIAAHGGEFELRYETHLYLAKRI</sequence>
<dbReference type="EMBL" id="BAYX01000002">
    <property type="protein sequence ID" value="GAJ91424.1"/>
    <property type="molecule type" value="Genomic_DNA"/>
</dbReference>
<keyword evidence="2" id="KW-0808">Transferase</keyword>
<evidence type="ECO:0000259" key="3">
    <source>
        <dbReference type="Pfam" id="PF13649"/>
    </source>
</evidence>
<feature type="domain" description="Methyltransferase" evidence="3">
    <location>
        <begin position="41"/>
        <end position="131"/>
    </location>
</feature>
<dbReference type="InterPro" id="IPR041698">
    <property type="entry name" value="Methyltransf_25"/>
</dbReference>
<evidence type="ECO:0000313" key="4">
    <source>
        <dbReference type="EMBL" id="GAJ91424.1"/>
    </source>
</evidence>